<dbReference type="Pfam" id="PF13018">
    <property type="entry name" value="ESPR"/>
    <property type="match status" value="1"/>
</dbReference>
<dbReference type="InterPro" id="IPR008638">
    <property type="entry name" value="FhaB/CdiA-like_TPS"/>
</dbReference>
<evidence type="ECO:0000256" key="3">
    <source>
        <dbReference type="ARBA" id="ARBA00022729"/>
    </source>
</evidence>
<name>A0ABW8IXZ8_9GAMM</name>
<evidence type="ECO:0000259" key="5">
    <source>
        <dbReference type="SMART" id="SM00912"/>
    </source>
</evidence>
<dbReference type="Gene3D" id="2.160.20.10">
    <property type="entry name" value="Single-stranded right-handed beta-helix, Pectin lyase-like"/>
    <property type="match status" value="1"/>
</dbReference>
<dbReference type="PANTHER" id="PTHR12338">
    <property type="entry name" value="AUTOTRANSPORTER"/>
    <property type="match status" value="1"/>
</dbReference>
<keyword evidence="7" id="KW-1185">Reference proteome</keyword>
<organism evidence="6 7">
    <name type="scientific">Dyella lipolytica</name>
    <dbReference type="NCBI Taxonomy" id="1867835"/>
    <lineage>
        <taxon>Bacteria</taxon>
        <taxon>Pseudomonadati</taxon>
        <taxon>Pseudomonadota</taxon>
        <taxon>Gammaproteobacteria</taxon>
        <taxon>Lysobacterales</taxon>
        <taxon>Rhodanobacteraceae</taxon>
        <taxon>Dyella</taxon>
    </lineage>
</organism>
<evidence type="ECO:0000313" key="7">
    <source>
        <dbReference type="Proteomes" id="UP001620405"/>
    </source>
</evidence>
<keyword evidence="4" id="KW-0812">Transmembrane</keyword>
<reference evidence="6 7" key="1">
    <citation type="submission" date="2020-10" db="EMBL/GenBank/DDBJ databases">
        <title>Phylogeny of dyella-like bacteria.</title>
        <authorList>
            <person name="Fu J."/>
        </authorList>
    </citation>
    <scope>NUCLEOTIDE SEQUENCE [LARGE SCALE GENOMIC DNA]</scope>
    <source>
        <strain evidence="6 7">DHOB07</strain>
    </source>
</reference>
<evidence type="ECO:0000256" key="2">
    <source>
        <dbReference type="ARBA" id="ARBA00022525"/>
    </source>
</evidence>
<evidence type="ECO:0000256" key="4">
    <source>
        <dbReference type="SAM" id="Phobius"/>
    </source>
</evidence>
<dbReference type="NCBIfam" id="TIGR01901">
    <property type="entry name" value="adhes_NPXG"/>
    <property type="match status" value="1"/>
</dbReference>
<keyword evidence="4" id="KW-1133">Transmembrane helix</keyword>
<protein>
    <submittedName>
        <fullName evidence="6">Filamentous hemagglutinin N-terminal domain-containing protein</fullName>
    </submittedName>
</protein>
<dbReference type="RefSeq" id="WP_284396254.1">
    <property type="nucleotide sequence ID" value="NZ_BSNQ01000003.1"/>
</dbReference>
<feature type="transmembrane region" description="Helical" evidence="4">
    <location>
        <begin position="41"/>
        <end position="60"/>
    </location>
</feature>
<dbReference type="InterPro" id="IPR041248">
    <property type="entry name" value="YDG"/>
</dbReference>
<dbReference type="EMBL" id="JADIKG010000013">
    <property type="protein sequence ID" value="MFK2874903.1"/>
    <property type="molecule type" value="Genomic_DNA"/>
</dbReference>
<keyword evidence="2" id="KW-0964">Secreted</keyword>
<comment type="subcellular location">
    <subcellularLocation>
        <location evidence="1">Secreted</location>
    </subcellularLocation>
</comment>
<dbReference type="InterPro" id="IPR050909">
    <property type="entry name" value="Bact_Autotransporter_VF"/>
</dbReference>
<dbReference type="Proteomes" id="UP001620405">
    <property type="component" value="Unassembled WGS sequence"/>
</dbReference>
<dbReference type="Pfam" id="PF18657">
    <property type="entry name" value="YDG"/>
    <property type="match status" value="31"/>
</dbReference>
<sequence>MNHIYRLCWSRANGQWVPTSELANRSAPIVASRKRMIGHRALMLSVLAASLCAAGMAYAGNGPSGGQITSGSGQIQQVGNTTTIRQNSSTLTLNWQSFNIAPNQTVDFLQPSSNAIAVNRIFSSTPSEIYGHLDANGQVWLINPSGVLFGQSAQVNVGGLVASTLDLDDNTLSSNNRRFSGSGTGSVINRGAITATKGGYVALIGNTVSNQGLISARLGTVALGGGSAVTLTFNNNQLLHLQVDQSTLNNLAENRQLIVADGGQVIMTAGAKDALLASVVNNSGVVQAQTVENHNGVITLLGGMENGTVNVGGTLDASAPNGGKGGSIETSAAHFNLASNAHITASAPHGSAGTWLVDPINLTIDAPSAATIATTLNGGTNVVDQTTATGASGVGVQSAGAGDINVNAAISWTNAAASLSLLAYHAINVNASVTGAGGVTMNASGANLTIAAGATIRGGTGVTLATSANFVNNQGATAVSTGTAASWLIYSSNPTLDTAGGLTPNFIQYNAPFQTAPVGTGNGFLYRLAPTLTITGLTGTVSKVYDGTTTATFAASNLTTTGLVNGNVISKATGTYASSNAATGILVTGPTSISGITLTNSTGTIPVYGYTLSGATVSANIGTITPAPLTATIINNPTKVYNGTTSAAVPSADYSLSGFVAGQGATVSQHTPTAYATANAGSQTITATFSPTNFTANAGTNLSNYLLPTTGSGLGTITPAPLLISGVIANNKVYNRTTADTLNTSAASLYGVIAGDAGTVSLVSTAATGTFSQSNVGNGLAVTASGFTLTGTNANNYALTQPTGLSANITPLALTISGVIANNKVYDGTIADTLNLSGASLSGAIAGDNVTLSSTGASASFGQSNVGNNLAVTATGFGLSGTAAGNYTISQPSGLIANITPKPLTITLSGNPTKTYDGTNAATIPNANFIVSGFVAGQSASISQTSSSTYATPNAGTGIAITANLEASDFTAASGTLLSNYSFPASVRGTGAINPIVLVGGIVNNPTKVYDATTAATLSSSNYSLSGLLPGQSITVTQTSGTYGSPNAGVEPVSANLTLSNYAAGSGTLLSNYVLPAFMSGYGTITPAPVSVSFNAAITGNPTKVYDGNNVATILASDFTLSGFRGSDSATVNQTIIGKYATVNVGVQPVSASMIQSDFTAGPGTNLNNYQFPITAFGTGTITPAPLTASIIGNPTKVYNGTTSATLTSANFQFSGFVNGEGAIYTPSGSNNYSNKNAGTEGITSALISSDFTANAGTLLTNYILPTTASGTGTITQAPLFITNVYANNKVYNTTTADTLNVSTAALSGLVSADVGNVTLTPATTGTFSQANVGNGLSVTPGTFSISGSEAANYALVQPTGLTANITPATLTISGVLANNKVYDATTTDSLNTAGGVLNGVLGSDSVTLSSTGATAKFGQSNVGNNLAVAASGFTIGGASASNYTLAQPSGLTANITPAPLTAAIIGTPTKVYDGTTSALIVPSDYTLTGFVAGQGGTITQAASSSYGSPNAGTGLAVSSTLVTSDFQANAGTNLSNYLLPTSAFGSGGVITPVILNLTGTRVYDATTNAAASLFGSNGVLTGINGQTLTLSGTGTLSTKNVGVQQPFAAGGLSGFTLTGNGAALAGNYSLVGGTDWVTITPATLTVAGTVAANKVYDSTTVASLSGSTLVGVLGTDVITLGNNTTGTFNNKNVGNAKPVKTAMTISGTDASNYIILQPTTVTANITPLAISVTAAGQNKQYDATTTANVNLSSTGVLAGDKVSFANTSANFTQSNVGNGITINVAGITAGGTDGGNYTLINTTATTAANITPRILNLTSTRVYDSTTNAAATLFGANGVLTGIAGQTLTLTGTGTLSTKNVGSQRPFAAGGLAGFTLTGNGTALASNYTFVGGTDWVTITPFQLTISGATAQNKVYDGTTVAQVTGATLSTPFAGDTVTLSNSGTGTFATKNVGNAIGVTTSMTLTGADAANYSITQPTGLNANITPLAITVAATGQNKVYDTTTNATVGLSSTGVLAGDSLTFTDTSATFNSPNVANGIPITVSGISATGTGAGNYTFNTTASTSANITPVILNLTGTRVYDATTNAALTLFGTNGVLTGIAGQTLTLGGTGTSALSTKNVGTQQPFAAGAINNFTLTGNGSALASNYTLIGGTDWVTITPATLTVAGTVAANKVYDGNTIAALSGSTLVGVLGTDAITLGNATAGTFNNKNVGDAKPVSTAMTISGTDASNYIIVQPTMVTANITPLAITIAATGSNKTYDGTTTATVGLSSTGVLAGDSVNFSDTSANFSTANAGNGITIAVDGITGSGTDAGNYTFNTTANASANITPAIINLSGTQAYNGTTTINPSAFGANGVIAGVAGQTLLLSGTGIAPSKNVATNEAFNVNSLALNGNGGSLASNYTLVGGADTVTITPLAITVTATGQNKTYNGTTADPGLTLSSSGEIPGDNLTFTGSSINFGTPNAGNNIPISVTGITGSGTDLANYTFNTSASTSANITPVILNLTGTRVYNGSTDANASLFGTNGVVTGINGDTLTLSGTGISPSRNVGTYTPFGLNDLSLTGNGSALASNYTLVGGTDTLTITPLAITVGAVGQDKTYDGTTTATVNLIGSGLIGGDIVSFTDTSANFSSPNAGHNVPITVNGISAVGADAGNYTFNTTTSTVATIDPAVLNLTSTRVYNGTTAADASLFGNNGVLTGINGQTLTLSGTGTLSTKNVGVQQSFAAGGLSGFSLTGNGSALASNYTFVGGDDWVTITPATLTVIGTTTSDRVYNGTTVDTLTGSQLSGLFAGDSVALGNDTTGLFADKNVGNNKAITTAMTIDGTDSGNYILVQPTGLTANVTPLGIVVDATGTNKVYDGNTLDTVGLSSTGVLAGDQVSFSNTSANFSDKNVGNGKAVTVDGISSSGTDAGNYMLLNNTAMTTADITPLAITIGANGINKVYDGNAIDTVSLFATGAIAGDQLNFADASALFDNKNAGNGKPVTISGITGSGADIGNYTFNTSTTTTANITPLGITIDATGINKIYNGNTLDTVGLSSTGVLAGDQVSFNSASANFSDKNVGNGKTVTVDGITGSGADAGNYMLLNNTATTTANITPLSIVIDANGTNKVFDGNTLDTVSLYGIGIVPGDQLSFADASALFNDPSAGNGKPVTISGITGSGADIGNYIFNTSTTTTANITPLPISVIADGSNRKFNDTDTDAVTLSSTGALPGFPVSFTDSSALFNNPYGGNDKPVTVSGISTTGPDAGDYVVADPTTIAYADITDIGSLGTGVQNSWIAGIQGALFPQVIATPYGIADMGAVGVFTGNQKKRHRPIERNVIRADFHSGLPISVISGGVRLPTDASP</sequence>
<evidence type="ECO:0000256" key="1">
    <source>
        <dbReference type="ARBA" id="ARBA00004613"/>
    </source>
</evidence>
<dbReference type="PANTHER" id="PTHR12338:SF8">
    <property type="entry name" value="HEME_HEMOPEXIN-BINDING PROTEIN"/>
    <property type="match status" value="1"/>
</dbReference>
<comment type="caution">
    <text evidence="6">The sequence shown here is derived from an EMBL/GenBank/DDBJ whole genome shotgun (WGS) entry which is preliminary data.</text>
</comment>
<dbReference type="InterPro" id="IPR012334">
    <property type="entry name" value="Pectin_lyas_fold"/>
</dbReference>
<keyword evidence="3" id="KW-0732">Signal</keyword>
<dbReference type="SMART" id="SM00912">
    <property type="entry name" value="Haemagg_act"/>
    <property type="match status" value="1"/>
</dbReference>
<gene>
    <name evidence="6" type="ORF">ISP13_15265</name>
</gene>
<feature type="domain" description="Filamentous haemagglutinin FhaB/tRNA nuclease CdiA-like TPS" evidence="5">
    <location>
        <begin position="59"/>
        <end position="171"/>
    </location>
</feature>
<dbReference type="InterPro" id="IPR024973">
    <property type="entry name" value="ESPR"/>
</dbReference>
<evidence type="ECO:0000313" key="6">
    <source>
        <dbReference type="EMBL" id="MFK2874903.1"/>
    </source>
</evidence>
<dbReference type="InterPro" id="IPR011050">
    <property type="entry name" value="Pectin_lyase_fold/virulence"/>
</dbReference>
<proteinExistence type="predicted"/>
<dbReference type="SUPFAM" id="SSF51126">
    <property type="entry name" value="Pectin lyase-like"/>
    <property type="match status" value="1"/>
</dbReference>
<accession>A0ABW8IXZ8</accession>
<keyword evidence="4" id="KW-0472">Membrane</keyword>